<accession>A0A3B0USZ9</accession>
<name>A0A3B0USZ9_9ZZZZ</name>
<proteinExistence type="predicted"/>
<gene>
    <name evidence="2" type="ORF">MNBD_BACTEROID01-1929</name>
</gene>
<dbReference type="AlphaFoldDB" id="A0A3B0USZ9"/>
<evidence type="ECO:0000256" key="1">
    <source>
        <dbReference type="SAM" id="MobiDB-lite"/>
    </source>
</evidence>
<sequence>MKTIKLIFSMVVFIAFSGYSQNTDIKGLLDKPETRTEIFNAIVGDHGLMMELMKTMQGNEHAMMMMKGNNQMMKADGKMEMKGNNQMMESDGKMGMKGCKQMMKSDGKMEMKGCKQMMKSDGKMGMKGNNQMMGMMKNNPEMMQEMMSSMMDICEQDSTMRCNMANMITKHPKMMKMITQKISPEKVTGNNGGMQMMHKKGDNE</sequence>
<protein>
    <submittedName>
        <fullName evidence="2">Uncharacterized protein</fullName>
    </submittedName>
</protein>
<reference evidence="2" key="1">
    <citation type="submission" date="2018-06" db="EMBL/GenBank/DDBJ databases">
        <authorList>
            <person name="Zhirakovskaya E."/>
        </authorList>
    </citation>
    <scope>NUCLEOTIDE SEQUENCE</scope>
</reference>
<evidence type="ECO:0000313" key="2">
    <source>
        <dbReference type="EMBL" id="VAW22796.1"/>
    </source>
</evidence>
<dbReference type="EMBL" id="UOEP01000179">
    <property type="protein sequence ID" value="VAW22796.1"/>
    <property type="molecule type" value="Genomic_DNA"/>
</dbReference>
<feature type="region of interest" description="Disordered" evidence="1">
    <location>
        <begin position="185"/>
        <end position="204"/>
    </location>
</feature>
<organism evidence="2">
    <name type="scientific">hydrothermal vent metagenome</name>
    <dbReference type="NCBI Taxonomy" id="652676"/>
    <lineage>
        <taxon>unclassified sequences</taxon>
        <taxon>metagenomes</taxon>
        <taxon>ecological metagenomes</taxon>
    </lineage>
</organism>